<name>A0A4R2PCI2_9BACL</name>
<evidence type="ECO:0008006" key="3">
    <source>
        <dbReference type="Google" id="ProtNLM"/>
    </source>
</evidence>
<accession>A0A4R2PCI2</accession>
<evidence type="ECO:0000313" key="2">
    <source>
        <dbReference type="Proteomes" id="UP000295416"/>
    </source>
</evidence>
<keyword evidence="2" id="KW-1185">Reference proteome</keyword>
<dbReference type="Proteomes" id="UP000295416">
    <property type="component" value="Unassembled WGS sequence"/>
</dbReference>
<evidence type="ECO:0000313" key="1">
    <source>
        <dbReference type="EMBL" id="TCP32064.1"/>
    </source>
</evidence>
<dbReference type="RefSeq" id="WP_165886787.1">
    <property type="nucleotide sequence ID" value="NZ_SLXK01000001.1"/>
</dbReference>
<dbReference type="EMBL" id="SLXK01000001">
    <property type="protein sequence ID" value="TCP32064.1"/>
    <property type="molecule type" value="Genomic_DNA"/>
</dbReference>
<organism evidence="1 2">
    <name type="scientific">Scopulibacillus darangshiensis</name>
    <dbReference type="NCBI Taxonomy" id="442528"/>
    <lineage>
        <taxon>Bacteria</taxon>
        <taxon>Bacillati</taxon>
        <taxon>Bacillota</taxon>
        <taxon>Bacilli</taxon>
        <taxon>Bacillales</taxon>
        <taxon>Sporolactobacillaceae</taxon>
        <taxon>Scopulibacillus</taxon>
    </lineage>
</organism>
<gene>
    <name evidence="1" type="ORF">EV207_10136</name>
</gene>
<protein>
    <recommendedName>
        <fullName evidence="3">DUF4025 domain-containing protein</fullName>
    </recommendedName>
</protein>
<reference evidence="1 2" key="1">
    <citation type="submission" date="2019-03" db="EMBL/GenBank/DDBJ databases">
        <title>Genomic Encyclopedia of Type Strains, Phase IV (KMG-IV): sequencing the most valuable type-strain genomes for metagenomic binning, comparative biology and taxonomic classification.</title>
        <authorList>
            <person name="Goeker M."/>
        </authorList>
    </citation>
    <scope>NUCLEOTIDE SEQUENCE [LARGE SCALE GENOMIC DNA]</scope>
    <source>
        <strain evidence="1 2">DSM 19377</strain>
    </source>
</reference>
<proteinExistence type="predicted"/>
<sequence>MPDKKNRNTALEFDQDGESLVQQQLTEAYQSGVVDSFITDKNVFTGEPADDVDPKE</sequence>
<dbReference type="AlphaFoldDB" id="A0A4R2PCI2"/>
<comment type="caution">
    <text evidence="1">The sequence shown here is derived from an EMBL/GenBank/DDBJ whole genome shotgun (WGS) entry which is preliminary data.</text>
</comment>